<evidence type="ECO:0000259" key="3">
    <source>
        <dbReference type="PROSITE" id="PS50089"/>
    </source>
</evidence>
<dbReference type="Proteomes" id="UP000305362">
    <property type="component" value="Unassembled WGS sequence"/>
</dbReference>
<feature type="domain" description="RING-type" evidence="3">
    <location>
        <begin position="97"/>
        <end position="139"/>
    </location>
</feature>
<dbReference type="Proteomes" id="UP000310708">
    <property type="component" value="Unassembled WGS sequence"/>
</dbReference>
<dbReference type="Proteomes" id="UP000309601">
    <property type="component" value="Unassembled WGS sequence"/>
</dbReference>
<reference evidence="9 10" key="1">
    <citation type="submission" date="2019-03" db="EMBL/GenBank/DDBJ databases">
        <title>Sequencing 25 genomes of Wallemia mellicola.</title>
        <authorList>
            <person name="Gostincar C."/>
        </authorList>
    </citation>
    <scope>NUCLEOTIDE SEQUENCE [LARGE SCALE GENOMIC DNA]</scope>
    <source>
        <strain evidence="5 10">EXF-1262</strain>
        <strain evidence="7 11">EXF-1274</strain>
        <strain evidence="8 9">EXF-1277</strain>
        <strain evidence="4 12">EXF-6152</strain>
        <strain evidence="6 13">EXF-757</strain>
    </source>
</reference>
<dbReference type="AlphaFoldDB" id="A0A4T0PKA7"/>
<dbReference type="Gene3D" id="3.30.40.10">
    <property type="entry name" value="Zinc/RING finger domain, C3HC4 (zinc finger)"/>
    <property type="match status" value="1"/>
</dbReference>
<comment type="caution">
    <text evidence="4">The sequence shown here is derived from an EMBL/GenBank/DDBJ whole genome shotgun (WGS) entry which is preliminary data.</text>
</comment>
<dbReference type="InterPro" id="IPR047134">
    <property type="entry name" value="RNF4"/>
</dbReference>
<accession>A0A4T0PKA7</accession>
<dbReference type="GO" id="GO:0008270">
    <property type="term" value="F:zinc ion binding"/>
    <property type="evidence" value="ECO:0007669"/>
    <property type="project" value="UniProtKB-KW"/>
</dbReference>
<sequence>MAKRNTSAVIDLTNESDDEAAIPSTSASALPLPHTSKERPSRKRLRSGERSKSATSSSRTSTPSTRSSSVVSTKAKSKEPSPHPQVHGLPVLNELTCPICFDLVSNAATTACGHIACANCLFDYFEAERTKNDGMPQPRNIQQARQRCQKTNGKARTKENTAAYNYTQSGQPEHIFQGPCPICRTELMGGWGEAVIPLYFKTVDTID</sequence>
<proteinExistence type="predicted"/>
<dbReference type="EMBL" id="SPRV01000007">
    <property type="protein sequence ID" value="TIC70471.1"/>
    <property type="molecule type" value="Genomic_DNA"/>
</dbReference>
<evidence type="ECO:0000313" key="8">
    <source>
        <dbReference type="EMBL" id="TIC70471.1"/>
    </source>
</evidence>
<evidence type="ECO:0000313" key="6">
    <source>
        <dbReference type="EMBL" id="TIC64463.1"/>
    </source>
</evidence>
<dbReference type="SMART" id="SM00184">
    <property type="entry name" value="RING"/>
    <property type="match status" value="1"/>
</dbReference>
<dbReference type="PROSITE" id="PS50089">
    <property type="entry name" value="ZF_RING_2"/>
    <property type="match status" value="1"/>
</dbReference>
<dbReference type="PANTHER" id="PTHR23041:SF78">
    <property type="entry name" value="E3 UBIQUITIN-PROTEIN LIGASE RNF4"/>
    <property type="match status" value="1"/>
</dbReference>
<dbReference type="PANTHER" id="PTHR23041">
    <property type="entry name" value="RING FINGER DOMAIN-CONTAINING"/>
    <property type="match status" value="1"/>
</dbReference>
<evidence type="ECO:0000313" key="10">
    <source>
        <dbReference type="Proteomes" id="UP000307169"/>
    </source>
</evidence>
<feature type="compositionally biased region" description="Low complexity" evidence="2">
    <location>
        <begin position="53"/>
        <end position="74"/>
    </location>
</feature>
<dbReference type="EMBL" id="SPRH01000030">
    <property type="protein sequence ID" value="TIB99463.1"/>
    <property type="molecule type" value="Genomic_DNA"/>
</dbReference>
<feature type="region of interest" description="Disordered" evidence="2">
    <location>
        <begin position="1"/>
        <end position="88"/>
    </location>
</feature>
<evidence type="ECO:0000313" key="12">
    <source>
        <dbReference type="Proteomes" id="UP000310685"/>
    </source>
</evidence>
<dbReference type="Pfam" id="PF13923">
    <property type="entry name" value="zf-C3HC4_2"/>
    <property type="match status" value="1"/>
</dbReference>
<dbReference type="SUPFAM" id="SSF57850">
    <property type="entry name" value="RING/U-box"/>
    <property type="match status" value="1"/>
</dbReference>
<evidence type="ECO:0000313" key="7">
    <source>
        <dbReference type="EMBL" id="TIC66901.1"/>
    </source>
</evidence>
<keyword evidence="1" id="KW-0479">Metal-binding</keyword>
<keyword evidence="1" id="KW-0862">Zinc</keyword>
<name>A0A4T0PKA7_9BASI</name>
<evidence type="ECO:0000313" key="4">
    <source>
        <dbReference type="EMBL" id="TIB77815.1"/>
    </source>
</evidence>
<evidence type="ECO:0000313" key="9">
    <source>
        <dbReference type="Proteomes" id="UP000305362"/>
    </source>
</evidence>
<protein>
    <recommendedName>
        <fullName evidence="3">RING-type domain-containing protein</fullName>
    </recommendedName>
</protein>
<evidence type="ECO:0000313" key="5">
    <source>
        <dbReference type="EMBL" id="TIB99463.1"/>
    </source>
</evidence>
<dbReference type="InterPro" id="IPR001841">
    <property type="entry name" value="Znf_RING"/>
</dbReference>
<dbReference type="InterPro" id="IPR013083">
    <property type="entry name" value="Znf_RING/FYVE/PHD"/>
</dbReference>
<dbReference type="EMBL" id="SPRW01000014">
    <property type="protein sequence ID" value="TIC66901.1"/>
    <property type="molecule type" value="Genomic_DNA"/>
</dbReference>
<dbReference type="Proteomes" id="UP000307169">
    <property type="component" value="Unassembled WGS sequence"/>
</dbReference>
<dbReference type="EMBL" id="SPRX01000033">
    <property type="protein sequence ID" value="TIC64463.1"/>
    <property type="molecule type" value="Genomic_DNA"/>
</dbReference>
<evidence type="ECO:0000313" key="13">
    <source>
        <dbReference type="Proteomes" id="UP000310708"/>
    </source>
</evidence>
<evidence type="ECO:0000256" key="1">
    <source>
        <dbReference type="PROSITE-ProRule" id="PRU00175"/>
    </source>
</evidence>
<evidence type="ECO:0000256" key="2">
    <source>
        <dbReference type="SAM" id="MobiDB-lite"/>
    </source>
</evidence>
<dbReference type="OrthoDB" id="6105938at2759"/>
<keyword evidence="1" id="KW-0863">Zinc-finger</keyword>
<dbReference type="Proteomes" id="UP000310685">
    <property type="component" value="Unassembled WGS sequence"/>
</dbReference>
<evidence type="ECO:0000313" key="11">
    <source>
        <dbReference type="Proteomes" id="UP000309601"/>
    </source>
</evidence>
<dbReference type="EMBL" id="SPRC01000031">
    <property type="protein sequence ID" value="TIB77815.1"/>
    <property type="molecule type" value="Genomic_DNA"/>
</dbReference>
<organism evidence="4 12">
    <name type="scientific">Wallemia mellicola</name>
    <dbReference type="NCBI Taxonomy" id="1708541"/>
    <lineage>
        <taxon>Eukaryota</taxon>
        <taxon>Fungi</taxon>
        <taxon>Dikarya</taxon>
        <taxon>Basidiomycota</taxon>
        <taxon>Wallemiomycotina</taxon>
        <taxon>Wallemiomycetes</taxon>
        <taxon>Wallemiales</taxon>
        <taxon>Wallemiaceae</taxon>
        <taxon>Wallemia</taxon>
    </lineage>
</organism>
<gene>
    <name evidence="6" type="ORF">E3Q01_02743</name>
    <name evidence="7" type="ORF">E3Q02_01675</name>
    <name evidence="8" type="ORF">E3Q03_01039</name>
    <name evidence="5" type="ORF">E3Q17_02629</name>
    <name evidence="4" type="ORF">E3Q22_02905</name>
</gene>